<evidence type="ECO:0000313" key="4">
    <source>
        <dbReference type="Proteomes" id="UP001146793"/>
    </source>
</evidence>
<feature type="compositionally biased region" description="Basic and acidic residues" evidence="2">
    <location>
        <begin position="400"/>
        <end position="410"/>
    </location>
</feature>
<keyword evidence="1" id="KW-0175">Coiled coil</keyword>
<evidence type="ECO:0000313" key="3">
    <source>
        <dbReference type="EMBL" id="KAJ3425759.1"/>
    </source>
</evidence>
<evidence type="ECO:0008006" key="5">
    <source>
        <dbReference type="Google" id="ProtNLM"/>
    </source>
</evidence>
<dbReference type="EMBL" id="JANTQA010000070">
    <property type="protein sequence ID" value="KAJ3425759.1"/>
    <property type="molecule type" value="Genomic_DNA"/>
</dbReference>
<gene>
    <name evidence="3" type="ORF">M0812_28205</name>
</gene>
<feature type="compositionally biased region" description="Basic and acidic residues" evidence="2">
    <location>
        <begin position="161"/>
        <end position="185"/>
    </location>
</feature>
<sequence length="453" mass="54446">MYKRCKQCQKRGFRFLKILQIKTHSRFFYPIIELIPLNVEILCYKCVDQLSRIYQQQLILSQYVTFSFDFYSVSSSRINQQEDSSSSESDYMPGNTIKPKKKIKRGSITRIKKKKQRKKHENERGTKKKQRKKKNDQDQEKRNRIKKKRKTRKRTRKWKGKEKGKEKEKKNEKEKERNKLKDQKKNNTNKLPIIQTKKKKKNKLKDKELILKTEITKKELLLKKKIQDPNPIETEQNNFFLENETLKQEFQIQKIGNLNFTASSNFGEYNESPSNNFALINNNSFNQIYPNQFNEQELDVNQFKEQKQTQEQSQLQFLLKEKEKEKEQVQDQQQEQIPFFEQINWGADQNFDLDFSMSLDNNLNFGLQPQTEFSELNLLNTKGENMIKFSNLTQNIFSEQDEKKQMKKQDQLQLQPQVSQSKPEQRLQQPKTVRLRQIRQQFQPEKQSQNGNF</sequence>
<feature type="compositionally biased region" description="Low complexity" evidence="2">
    <location>
        <begin position="411"/>
        <end position="422"/>
    </location>
</feature>
<dbReference type="AlphaFoldDB" id="A0AAV7Y8C0"/>
<feature type="region of interest" description="Disordered" evidence="2">
    <location>
        <begin position="400"/>
        <end position="432"/>
    </location>
</feature>
<feature type="coiled-coil region" evidence="1">
    <location>
        <begin position="293"/>
        <end position="335"/>
    </location>
</feature>
<proteinExistence type="predicted"/>
<reference evidence="3" key="1">
    <citation type="submission" date="2022-08" db="EMBL/GenBank/DDBJ databases">
        <title>Novel sulphate-reducing endosymbionts in the free-living metamonad Anaeramoeba.</title>
        <authorList>
            <person name="Jerlstrom-Hultqvist J."/>
            <person name="Cepicka I."/>
            <person name="Gallot-Lavallee L."/>
            <person name="Salas-Leiva D."/>
            <person name="Curtis B.A."/>
            <person name="Zahonova K."/>
            <person name="Pipaliya S."/>
            <person name="Dacks J."/>
            <person name="Roger A.J."/>
        </authorList>
    </citation>
    <scope>NUCLEOTIDE SEQUENCE</scope>
    <source>
        <strain evidence="3">Busselton2</strain>
    </source>
</reference>
<feature type="region of interest" description="Disordered" evidence="2">
    <location>
        <begin position="81"/>
        <end position="204"/>
    </location>
</feature>
<feature type="compositionally biased region" description="Basic residues" evidence="2">
    <location>
        <begin position="98"/>
        <end position="119"/>
    </location>
</feature>
<protein>
    <recommendedName>
        <fullName evidence="5">ZAD domain-containing protein</fullName>
    </recommendedName>
</protein>
<comment type="caution">
    <text evidence="3">The sequence shown here is derived from an EMBL/GenBank/DDBJ whole genome shotgun (WGS) entry which is preliminary data.</text>
</comment>
<feature type="compositionally biased region" description="Basic residues" evidence="2">
    <location>
        <begin position="143"/>
        <end position="160"/>
    </location>
</feature>
<name>A0AAV7Y8C0_9EUKA</name>
<accession>A0AAV7Y8C0</accession>
<feature type="compositionally biased region" description="Low complexity" evidence="2">
    <location>
        <begin position="81"/>
        <end position="90"/>
    </location>
</feature>
<organism evidence="3 4">
    <name type="scientific">Anaeramoeba flamelloides</name>
    <dbReference type="NCBI Taxonomy" id="1746091"/>
    <lineage>
        <taxon>Eukaryota</taxon>
        <taxon>Metamonada</taxon>
        <taxon>Anaeramoebidae</taxon>
        <taxon>Anaeramoeba</taxon>
    </lineage>
</organism>
<evidence type="ECO:0000256" key="2">
    <source>
        <dbReference type="SAM" id="MobiDB-lite"/>
    </source>
</evidence>
<evidence type="ECO:0000256" key="1">
    <source>
        <dbReference type="SAM" id="Coils"/>
    </source>
</evidence>
<dbReference type="Proteomes" id="UP001146793">
    <property type="component" value="Unassembled WGS sequence"/>
</dbReference>